<feature type="compositionally biased region" description="Polar residues" evidence="1">
    <location>
        <begin position="130"/>
        <end position="139"/>
    </location>
</feature>
<dbReference type="AlphaFoldDB" id="A0A9D9DP74"/>
<feature type="region of interest" description="Disordered" evidence="1">
    <location>
        <begin position="125"/>
        <end position="223"/>
    </location>
</feature>
<feature type="compositionally biased region" description="Low complexity" evidence="1">
    <location>
        <begin position="159"/>
        <end position="169"/>
    </location>
</feature>
<feature type="compositionally biased region" description="Polar residues" evidence="1">
    <location>
        <begin position="194"/>
        <end position="204"/>
    </location>
</feature>
<evidence type="ECO:0000256" key="1">
    <source>
        <dbReference type="SAM" id="MobiDB-lite"/>
    </source>
</evidence>
<keyword evidence="2" id="KW-0812">Transmembrane</keyword>
<reference evidence="3" key="2">
    <citation type="journal article" date="2021" name="PeerJ">
        <title>Extensive microbial diversity within the chicken gut microbiome revealed by metagenomics and culture.</title>
        <authorList>
            <person name="Gilroy R."/>
            <person name="Ravi A."/>
            <person name="Getino M."/>
            <person name="Pursley I."/>
            <person name="Horton D.L."/>
            <person name="Alikhan N.F."/>
            <person name="Baker D."/>
            <person name="Gharbi K."/>
            <person name="Hall N."/>
            <person name="Watson M."/>
            <person name="Adriaenssens E.M."/>
            <person name="Foster-Nyarko E."/>
            <person name="Jarju S."/>
            <person name="Secka A."/>
            <person name="Antonio M."/>
            <person name="Oren A."/>
            <person name="Chaudhuri R.R."/>
            <person name="La Ragione R."/>
            <person name="Hildebrand F."/>
            <person name="Pallen M.J."/>
        </authorList>
    </citation>
    <scope>NUCLEOTIDE SEQUENCE</scope>
    <source>
        <strain evidence="3">10192</strain>
    </source>
</reference>
<comment type="caution">
    <text evidence="3">The sequence shown here is derived from an EMBL/GenBank/DDBJ whole genome shotgun (WGS) entry which is preliminary data.</text>
</comment>
<protein>
    <recommendedName>
        <fullName evidence="5">TonB C-terminal domain-containing protein</fullName>
    </recommendedName>
</protein>
<feature type="transmembrane region" description="Helical" evidence="2">
    <location>
        <begin position="44"/>
        <end position="61"/>
    </location>
</feature>
<evidence type="ECO:0000313" key="3">
    <source>
        <dbReference type="EMBL" id="MBO8430991.1"/>
    </source>
</evidence>
<dbReference type="EMBL" id="JADIND010000138">
    <property type="protein sequence ID" value="MBO8430991.1"/>
    <property type="molecule type" value="Genomic_DNA"/>
</dbReference>
<dbReference type="SUPFAM" id="SSF74653">
    <property type="entry name" value="TolA/TonB C-terminal domain"/>
    <property type="match status" value="1"/>
</dbReference>
<gene>
    <name evidence="3" type="ORF">IAC76_06345</name>
</gene>
<keyword evidence="2" id="KW-0472">Membrane</keyword>
<proteinExistence type="predicted"/>
<reference evidence="3" key="1">
    <citation type="submission" date="2020-10" db="EMBL/GenBank/DDBJ databases">
        <authorList>
            <person name="Gilroy R."/>
        </authorList>
    </citation>
    <scope>NUCLEOTIDE SEQUENCE</scope>
    <source>
        <strain evidence="3">10192</strain>
    </source>
</reference>
<organism evidence="3 4">
    <name type="scientific">Candidatus Scatousia excrementipullorum</name>
    <dbReference type="NCBI Taxonomy" id="2840936"/>
    <lineage>
        <taxon>Bacteria</taxon>
        <taxon>Candidatus Scatousia</taxon>
    </lineage>
</organism>
<feature type="compositionally biased region" description="Basic and acidic residues" evidence="1">
    <location>
        <begin position="170"/>
        <end position="183"/>
    </location>
</feature>
<keyword evidence="2" id="KW-1133">Transmembrane helix</keyword>
<feature type="compositionally biased region" description="Polar residues" evidence="1">
    <location>
        <begin position="147"/>
        <end position="158"/>
    </location>
</feature>
<dbReference type="Proteomes" id="UP000823632">
    <property type="component" value="Unassembled WGS sequence"/>
</dbReference>
<evidence type="ECO:0000313" key="4">
    <source>
        <dbReference type="Proteomes" id="UP000823632"/>
    </source>
</evidence>
<sequence length="322" mass="37115">MYRCDICNAEYKIKPDYCDCGNDTFTYIEDIKEKPLKAFPTKQVLSAVIFIICILLSFLVWETGSKTPEQKTVQKNITKEKTSIQIPDIEEIWDSTPPKNQPTKEERNIITVYEKPKQIIKNWFSPEAQKPQQKSQTAPQPKAIQKPKQNITTQHQNSKPQQVKTPPKTKQTEQKSEQNKQSEQKIQTPAPVKKQQQPQNSQASAIKPKQNITPAPKPVARMDSGEWDRYKNSLRYALLSKLDVVKITGEGDCAISFSFDANGKLLNRKFIYQSTNKSVNDQVYLMLMKLPVFNPPPQNYRGETVKMKFYINNGYYEISFIN</sequence>
<evidence type="ECO:0008006" key="5">
    <source>
        <dbReference type="Google" id="ProtNLM"/>
    </source>
</evidence>
<name>A0A9D9DP74_9BACT</name>
<evidence type="ECO:0000256" key="2">
    <source>
        <dbReference type="SAM" id="Phobius"/>
    </source>
</evidence>
<accession>A0A9D9DP74</accession>